<protein>
    <submittedName>
        <fullName evidence="1">Paraflagellar rod component, putative</fullName>
    </submittedName>
</protein>
<dbReference type="Gene3D" id="3.80.10.10">
    <property type="entry name" value="Ribonuclease Inhibitor"/>
    <property type="match status" value="4"/>
</dbReference>
<dbReference type="InterPro" id="IPR051341">
    <property type="entry name" value="Zyg-11_UBL_adapter"/>
</dbReference>
<sequence>MLQAAEQRNSLRLANAVALVADASDQPITEYVAENGGAAPRTSSTLTLAERAIRNMEIRALCEDKNYQRVKLTSCRGSVDLKLFTCMTSLRDIHVEMDGDICNIPSLQDLPDIRRIYLSSKTMNDSDVRPLCNIETLEEINICNSPNVVNLGNVGRLPRVHTLMVNRTGVIDEFLCGLTLSNTLRRIDLSECLRLTDVEPLASIETLEEIDVSGCFPCVCGIGALGALPRLKILNASLTGITDECLARLSASQSLKKLLLSKCERLTNVSRLDTVTTLQELDLAECKNVVSGIGSLGTLPVLQCLDLSGTGVSDDDLCALSCSATISKLIMKRCILLTNVSPLEKLRTLQHVNIGECINVIEGLNSFSELPSLRTLYMHYTPVTNECLSVISTSQSIVSLNIAACTRITDISCLANLKTLEDVNINMCESVEKGLGDISGLSNLRMLSARSTVLDDECVKIMSSSSNLERSSLEGCAKITDVTPLAAVKSLEYVNLDNCPVVKGIAELGKLPLLRVISLRETNICEEDIKNLKKFNRRLYIER</sequence>
<organism evidence="1 2">
    <name type="scientific">Trypanosoma equiperdum</name>
    <dbReference type="NCBI Taxonomy" id="5694"/>
    <lineage>
        <taxon>Eukaryota</taxon>
        <taxon>Discoba</taxon>
        <taxon>Euglenozoa</taxon>
        <taxon>Kinetoplastea</taxon>
        <taxon>Metakinetoplastina</taxon>
        <taxon>Trypanosomatida</taxon>
        <taxon>Trypanosomatidae</taxon>
        <taxon>Trypanosoma</taxon>
    </lineage>
</organism>
<dbReference type="RefSeq" id="XP_067082556.1">
    <property type="nucleotide sequence ID" value="XM_067226455.1"/>
</dbReference>
<comment type="caution">
    <text evidence="1">The sequence shown here is derived from an EMBL/GenBank/DDBJ whole genome shotgun (WGS) entry which is preliminary data.</text>
</comment>
<reference evidence="1" key="1">
    <citation type="submission" date="2016-09" db="EMBL/GenBank/DDBJ databases">
        <authorList>
            <person name="Hebert L."/>
            <person name="Moumen B."/>
        </authorList>
    </citation>
    <scope>NUCLEOTIDE SEQUENCE [LARGE SCALE GENOMIC DNA]</scope>
    <source>
        <strain evidence="1">OVI</strain>
    </source>
</reference>
<proteinExistence type="predicted"/>
<evidence type="ECO:0000313" key="1">
    <source>
        <dbReference type="EMBL" id="SCU71984.1"/>
    </source>
</evidence>
<dbReference type="Proteomes" id="UP000195570">
    <property type="component" value="Unassembled WGS sequence"/>
</dbReference>
<dbReference type="EMBL" id="CZPT02001763">
    <property type="protein sequence ID" value="SCU71984.1"/>
    <property type="molecule type" value="Genomic_DNA"/>
</dbReference>
<dbReference type="AlphaFoldDB" id="A0A1G4II93"/>
<evidence type="ECO:0000313" key="2">
    <source>
        <dbReference type="Proteomes" id="UP000195570"/>
    </source>
</evidence>
<name>A0A1G4II93_TRYEQ</name>
<dbReference type="PANTHER" id="PTHR12904">
    <property type="match status" value="1"/>
</dbReference>
<dbReference type="SUPFAM" id="SSF52058">
    <property type="entry name" value="L domain-like"/>
    <property type="match status" value="2"/>
</dbReference>
<accession>A0A1G4II93</accession>
<dbReference type="VEuPathDB" id="TriTrypDB:TEOVI_000356600"/>
<dbReference type="InterPro" id="IPR032675">
    <property type="entry name" value="LRR_dom_sf"/>
</dbReference>
<dbReference type="PANTHER" id="PTHR12904:SF31">
    <property type="entry name" value="LEUCINE-RICH REPEAT PROTEIN (LRRP)"/>
    <property type="match status" value="1"/>
</dbReference>
<gene>
    <name evidence="1" type="ORF">TEOVI_000356600</name>
</gene>
<keyword evidence="2" id="KW-1185">Reference proteome</keyword>
<dbReference type="GeneID" id="92377506"/>